<protein>
    <submittedName>
        <fullName evidence="1">Uncharacterized protein</fullName>
    </submittedName>
</protein>
<name>A0A0F9KA31_9ZZZZ</name>
<sequence length="67" mass="8419">MTKQERHRRMYHRFATPWCFWLQSAGLSWLYRRYCRMVLVHGTAYVNRHISRLCYWHEEVEEEIQAT</sequence>
<accession>A0A0F9KA31</accession>
<proteinExistence type="predicted"/>
<comment type="caution">
    <text evidence="1">The sequence shown here is derived from an EMBL/GenBank/DDBJ whole genome shotgun (WGS) entry which is preliminary data.</text>
</comment>
<gene>
    <name evidence="1" type="ORF">LCGC14_1660430</name>
</gene>
<reference evidence="1" key="1">
    <citation type="journal article" date="2015" name="Nature">
        <title>Complex archaea that bridge the gap between prokaryotes and eukaryotes.</title>
        <authorList>
            <person name="Spang A."/>
            <person name="Saw J.H."/>
            <person name="Jorgensen S.L."/>
            <person name="Zaremba-Niedzwiedzka K."/>
            <person name="Martijn J."/>
            <person name="Lind A.E."/>
            <person name="van Eijk R."/>
            <person name="Schleper C."/>
            <person name="Guy L."/>
            <person name="Ettema T.J."/>
        </authorList>
    </citation>
    <scope>NUCLEOTIDE SEQUENCE</scope>
</reference>
<dbReference type="EMBL" id="LAZR01014101">
    <property type="protein sequence ID" value="KKM18953.1"/>
    <property type="molecule type" value="Genomic_DNA"/>
</dbReference>
<evidence type="ECO:0000313" key="1">
    <source>
        <dbReference type="EMBL" id="KKM18953.1"/>
    </source>
</evidence>
<organism evidence="1">
    <name type="scientific">marine sediment metagenome</name>
    <dbReference type="NCBI Taxonomy" id="412755"/>
    <lineage>
        <taxon>unclassified sequences</taxon>
        <taxon>metagenomes</taxon>
        <taxon>ecological metagenomes</taxon>
    </lineage>
</organism>
<dbReference type="AlphaFoldDB" id="A0A0F9KA31"/>